<sequence length="538" mass="58129">MSGSIEETMSQPVHAAMGGSIAVQPLVSMRHVSKRYPGVLAVDDVSLDLFAGEVHGLVGENGAGKSTLIKLLAGAVPRDGGEILVRGQAVELHHVRDAARLGLAFIHQELNLIPYFNAVENIFLGHTYPRAPWGGIDWRSLRIRAQATLELLGAAIPLDTPVNRLSPGQQTLVSIARALAANADLLVMDEPTASLTNQEIDHLFAVIRTLQERGVGVLYVSHRLAEIFAITQRITVMRNGRIVTTQLTDQVTERDLVQWMTGRAVDAIYPARRPATATPLLTVNHLSGTYCRDISFTLHAGEVLGVAGLNGSGRSELLRMLFGAAPVTGGEIVLHSAGIARPIRPRSPSQAYRYGLALVPEERRTQGLVLTRPVYENTTLTFLRNFARGGWLVDRRREIEVTATLGKQLGLRSRSLQQPIGQLSGGNQQKVVFARALAGKVKVLLLDEPTRGVDVGAKLDIYRIIGDLTAQGIGVILVSSELSEVLGLAHRLIVLREGRQVATLDATGANEETVLGYCFGLTDQTLTDQTLGQNQNSG</sequence>
<keyword evidence="8" id="KW-1278">Translocase</keyword>
<accession>A0A7C1FHR7</accession>
<organism evidence="11">
    <name type="scientific">Caldilinea aerophila</name>
    <dbReference type="NCBI Taxonomy" id="133453"/>
    <lineage>
        <taxon>Bacteria</taxon>
        <taxon>Bacillati</taxon>
        <taxon>Chloroflexota</taxon>
        <taxon>Caldilineae</taxon>
        <taxon>Caldilineales</taxon>
        <taxon>Caldilineaceae</taxon>
        <taxon>Caldilinea</taxon>
    </lineage>
</organism>
<keyword evidence="4" id="KW-0762">Sugar transport</keyword>
<evidence type="ECO:0000256" key="1">
    <source>
        <dbReference type="ARBA" id="ARBA00004202"/>
    </source>
</evidence>
<gene>
    <name evidence="11" type="ORF">ENQ20_17450</name>
</gene>
<evidence type="ECO:0000256" key="2">
    <source>
        <dbReference type="ARBA" id="ARBA00022448"/>
    </source>
</evidence>
<dbReference type="Pfam" id="PF00005">
    <property type="entry name" value="ABC_tran"/>
    <property type="match status" value="2"/>
</dbReference>
<dbReference type="PANTHER" id="PTHR43790:SF3">
    <property type="entry name" value="D-ALLOSE IMPORT ATP-BINDING PROTEIN ALSA-RELATED"/>
    <property type="match status" value="1"/>
</dbReference>
<dbReference type="InterPro" id="IPR017871">
    <property type="entry name" value="ABC_transporter-like_CS"/>
</dbReference>
<keyword evidence="9" id="KW-0472">Membrane</keyword>
<dbReference type="GO" id="GO:0016887">
    <property type="term" value="F:ATP hydrolysis activity"/>
    <property type="evidence" value="ECO:0007669"/>
    <property type="project" value="InterPro"/>
</dbReference>
<evidence type="ECO:0000256" key="3">
    <source>
        <dbReference type="ARBA" id="ARBA00022475"/>
    </source>
</evidence>
<dbReference type="InterPro" id="IPR003593">
    <property type="entry name" value="AAA+_ATPase"/>
</dbReference>
<feature type="domain" description="ABC transporter" evidence="10">
    <location>
        <begin position="27"/>
        <end position="264"/>
    </location>
</feature>
<evidence type="ECO:0000256" key="9">
    <source>
        <dbReference type="ARBA" id="ARBA00023136"/>
    </source>
</evidence>
<dbReference type="EMBL" id="DSMG01000179">
    <property type="protein sequence ID" value="HDX33252.1"/>
    <property type="molecule type" value="Genomic_DNA"/>
</dbReference>
<dbReference type="AlphaFoldDB" id="A0A7C1FHR7"/>
<comment type="caution">
    <text evidence="11">The sequence shown here is derived from an EMBL/GenBank/DDBJ whole genome shotgun (WGS) entry which is preliminary data.</text>
</comment>
<dbReference type="InterPro" id="IPR003439">
    <property type="entry name" value="ABC_transporter-like_ATP-bd"/>
</dbReference>
<name>A0A7C1FHR7_9CHLR</name>
<evidence type="ECO:0000313" key="11">
    <source>
        <dbReference type="EMBL" id="HDX33252.1"/>
    </source>
</evidence>
<keyword evidence="7 11" id="KW-0067">ATP-binding</keyword>
<dbReference type="PANTHER" id="PTHR43790">
    <property type="entry name" value="CARBOHYDRATE TRANSPORT ATP-BINDING PROTEIN MG119-RELATED"/>
    <property type="match status" value="1"/>
</dbReference>
<keyword evidence="6" id="KW-0547">Nucleotide-binding</keyword>
<reference evidence="11" key="1">
    <citation type="journal article" date="2020" name="mSystems">
        <title>Genome- and Community-Level Interaction Insights into Carbon Utilization and Element Cycling Functions of Hydrothermarchaeota in Hydrothermal Sediment.</title>
        <authorList>
            <person name="Zhou Z."/>
            <person name="Liu Y."/>
            <person name="Xu W."/>
            <person name="Pan J."/>
            <person name="Luo Z.H."/>
            <person name="Li M."/>
        </authorList>
    </citation>
    <scope>NUCLEOTIDE SEQUENCE [LARGE SCALE GENOMIC DNA]</scope>
    <source>
        <strain evidence="11">SpSt-289</strain>
    </source>
</reference>
<keyword evidence="3" id="KW-1003">Cell membrane</keyword>
<dbReference type="SUPFAM" id="SSF52540">
    <property type="entry name" value="P-loop containing nucleoside triphosphate hydrolases"/>
    <property type="match status" value="2"/>
</dbReference>
<dbReference type="SMART" id="SM00382">
    <property type="entry name" value="AAA"/>
    <property type="match status" value="2"/>
</dbReference>
<dbReference type="PROSITE" id="PS50893">
    <property type="entry name" value="ABC_TRANSPORTER_2"/>
    <property type="match status" value="2"/>
</dbReference>
<evidence type="ECO:0000256" key="6">
    <source>
        <dbReference type="ARBA" id="ARBA00022741"/>
    </source>
</evidence>
<dbReference type="InterPro" id="IPR050107">
    <property type="entry name" value="ABC_carbohydrate_import_ATPase"/>
</dbReference>
<evidence type="ECO:0000259" key="10">
    <source>
        <dbReference type="PROSITE" id="PS50893"/>
    </source>
</evidence>
<evidence type="ECO:0000256" key="8">
    <source>
        <dbReference type="ARBA" id="ARBA00022967"/>
    </source>
</evidence>
<proteinExistence type="predicted"/>
<dbReference type="InterPro" id="IPR027417">
    <property type="entry name" value="P-loop_NTPase"/>
</dbReference>
<evidence type="ECO:0000256" key="5">
    <source>
        <dbReference type="ARBA" id="ARBA00022737"/>
    </source>
</evidence>
<dbReference type="Gene3D" id="3.40.50.300">
    <property type="entry name" value="P-loop containing nucleotide triphosphate hydrolases"/>
    <property type="match status" value="2"/>
</dbReference>
<dbReference type="PROSITE" id="PS00211">
    <property type="entry name" value="ABC_TRANSPORTER_1"/>
    <property type="match status" value="2"/>
</dbReference>
<feature type="domain" description="ABC transporter" evidence="10">
    <location>
        <begin position="275"/>
        <end position="522"/>
    </location>
</feature>
<protein>
    <submittedName>
        <fullName evidence="11">Sugar ABC transporter ATP-binding protein</fullName>
    </submittedName>
</protein>
<comment type="subcellular location">
    <subcellularLocation>
        <location evidence="1">Cell membrane</location>
        <topology evidence="1">Peripheral membrane protein</topology>
    </subcellularLocation>
</comment>
<dbReference type="GO" id="GO:0005524">
    <property type="term" value="F:ATP binding"/>
    <property type="evidence" value="ECO:0007669"/>
    <property type="project" value="UniProtKB-KW"/>
</dbReference>
<keyword evidence="5" id="KW-0677">Repeat</keyword>
<dbReference type="CDD" id="cd03216">
    <property type="entry name" value="ABC_Carb_Monos_I"/>
    <property type="match status" value="1"/>
</dbReference>
<dbReference type="FunFam" id="3.40.50.300:FF:000127">
    <property type="entry name" value="Ribose import ATP-binding protein RbsA"/>
    <property type="match status" value="1"/>
</dbReference>
<evidence type="ECO:0000256" key="7">
    <source>
        <dbReference type="ARBA" id="ARBA00022840"/>
    </source>
</evidence>
<evidence type="ECO:0000256" key="4">
    <source>
        <dbReference type="ARBA" id="ARBA00022597"/>
    </source>
</evidence>
<dbReference type="GO" id="GO:0005886">
    <property type="term" value="C:plasma membrane"/>
    <property type="evidence" value="ECO:0007669"/>
    <property type="project" value="UniProtKB-SubCell"/>
</dbReference>
<dbReference type="CDD" id="cd03215">
    <property type="entry name" value="ABC_Carb_Monos_II"/>
    <property type="match status" value="1"/>
</dbReference>
<keyword evidence="2" id="KW-0813">Transport</keyword>